<dbReference type="PANTHER" id="PTHR31258:SF2">
    <property type="entry name" value="TRANSMEMBRANE PROTEIN 54"/>
    <property type="match status" value="1"/>
</dbReference>
<evidence type="ECO:0000256" key="1">
    <source>
        <dbReference type="ARBA" id="ARBA00004141"/>
    </source>
</evidence>
<dbReference type="PANTHER" id="PTHR31258">
    <property type="entry name" value="KERATINOCYTE-ASSOCIATED PROTEIN 3"/>
    <property type="match status" value="1"/>
</dbReference>
<evidence type="ECO:0000256" key="3">
    <source>
        <dbReference type="ARBA" id="ARBA00022692"/>
    </source>
</evidence>
<evidence type="ECO:0000256" key="5">
    <source>
        <dbReference type="ARBA" id="ARBA00023136"/>
    </source>
</evidence>
<evidence type="ECO:0000256" key="6">
    <source>
        <dbReference type="SAM" id="Phobius"/>
    </source>
</evidence>
<keyword evidence="5 6" id="KW-0472">Membrane</keyword>
<evidence type="ECO:0000313" key="8">
    <source>
        <dbReference type="Proteomes" id="UP000314986"/>
    </source>
</evidence>
<dbReference type="InParanoid" id="A0A4W3J2Y7"/>
<accession>A0A4W3J2Y7</accession>
<reference evidence="8" key="2">
    <citation type="journal article" date="2007" name="PLoS Biol.">
        <title>Survey sequencing and comparative analysis of the elephant shark (Callorhinchus milii) genome.</title>
        <authorList>
            <person name="Venkatesh B."/>
            <person name="Kirkness E.F."/>
            <person name="Loh Y.H."/>
            <person name="Halpern A.L."/>
            <person name="Lee A.P."/>
            <person name="Johnson J."/>
            <person name="Dandona N."/>
            <person name="Viswanathan L.D."/>
            <person name="Tay A."/>
            <person name="Venter J.C."/>
            <person name="Strausberg R.L."/>
            <person name="Brenner S."/>
        </authorList>
    </citation>
    <scope>NUCLEOTIDE SEQUENCE [LARGE SCALE GENOMIC DNA]</scope>
</reference>
<dbReference type="InterPro" id="IPR020977">
    <property type="entry name" value="Beta-casein-like"/>
</dbReference>
<comment type="subcellular location">
    <subcellularLocation>
        <location evidence="1">Membrane</location>
        <topology evidence="1">Multi-pass membrane protein</topology>
    </subcellularLocation>
</comment>
<feature type="transmembrane region" description="Helical" evidence="6">
    <location>
        <begin position="101"/>
        <end position="120"/>
    </location>
</feature>
<keyword evidence="3 6" id="KW-0812">Transmembrane</keyword>
<reference evidence="7" key="4">
    <citation type="submission" date="2025-08" db="UniProtKB">
        <authorList>
            <consortium name="Ensembl"/>
        </authorList>
    </citation>
    <scope>IDENTIFICATION</scope>
</reference>
<proteinExistence type="inferred from homology"/>
<name>A0A4W3J2Y7_CALMI</name>
<organism evidence="7 8">
    <name type="scientific">Callorhinchus milii</name>
    <name type="common">Ghost shark</name>
    <dbReference type="NCBI Taxonomy" id="7868"/>
    <lineage>
        <taxon>Eukaryota</taxon>
        <taxon>Metazoa</taxon>
        <taxon>Chordata</taxon>
        <taxon>Craniata</taxon>
        <taxon>Vertebrata</taxon>
        <taxon>Chondrichthyes</taxon>
        <taxon>Holocephali</taxon>
        <taxon>Chimaeriformes</taxon>
        <taxon>Callorhinchidae</taxon>
        <taxon>Callorhinchus</taxon>
    </lineage>
</organism>
<keyword evidence="4 6" id="KW-1133">Transmembrane helix</keyword>
<evidence type="ECO:0000256" key="4">
    <source>
        <dbReference type="ARBA" id="ARBA00022989"/>
    </source>
</evidence>
<reference evidence="7" key="5">
    <citation type="submission" date="2025-09" db="UniProtKB">
        <authorList>
            <consortium name="Ensembl"/>
        </authorList>
    </citation>
    <scope>IDENTIFICATION</scope>
</reference>
<feature type="transmembrane region" description="Helical" evidence="6">
    <location>
        <begin position="61"/>
        <end position="80"/>
    </location>
</feature>
<sequence length="222" mass="24320">GRRCPLWRGYEGERTLMKTGITLIVIGHLNFILGSIVHGTVLRHVTVPGDGILVEYSVTTIMSVISGIVSISTGIIVIVLSRDLSNTRLQYVVFASSMSNCLISLACMLGLAVSVIITIINGGRTLLAVCGLGSTKDILQVTNECPFDPTRIYDTALAMWIPSLILSGVEVFLSIRCFLVALNLLGSVKRRRKNVRKLALSVSPNVHLHEERRILSSWQETF</sequence>
<dbReference type="Ensembl" id="ENSCMIT00000033047.1">
    <property type="protein sequence ID" value="ENSCMIP00000032553.1"/>
    <property type="gene ID" value="ENSCMIG00000013914.1"/>
</dbReference>
<evidence type="ECO:0008006" key="9">
    <source>
        <dbReference type="Google" id="ProtNLM"/>
    </source>
</evidence>
<feature type="transmembrane region" description="Helical" evidence="6">
    <location>
        <begin position="21"/>
        <end position="41"/>
    </location>
</feature>
<dbReference type="Proteomes" id="UP000314986">
    <property type="component" value="Unassembled WGS sequence"/>
</dbReference>
<dbReference type="GeneTree" id="ENSGT00390000004700"/>
<comment type="similarity">
    <text evidence="2">Belongs to the TMEM54 family.</text>
</comment>
<dbReference type="GO" id="GO:0016020">
    <property type="term" value="C:membrane"/>
    <property type="evidence" value="ECO:0007669"/>
    <property type="project" value="UniProtKB-SubCell"/>
</dbReference>
<evidence type="ECO:0000256" key="2">
    <source>
        <dbReference type="ARBA" id="ARBA00011030"/>
    </source>
</evidence>
<dbReference type="STRING" id="7868.ENSCMIP00000032553"/>
<protein>
    <recommendedName>
        <fullName evidence="9">Keratinocyte associated protein 3</fullName>
    </recommendedName>
</protein>
<dbReference type="Pfam" id="PF12304">
    <property type="entry name" value="BCLP"/>
    <property type="match status" value="1"/>
</dbReference>
<dbReference type="AlphaFoldDB" id="A0A4W3J2Y7"/>
<reference evidence="8" key="3">
    <citation type="journal article" date="2014" name="Nature">
        <title>Elephant shark genome provides unique insights into gnathostome evolution.</title>
        <authorList>
            <consortium name="International Elephant Shark Genome Sequencing Consortium"/>
            <person name="Venkatesh B."/>
            <person name="Lee A.P."/>
            <person name="Ravi V."/>
            <person name="Maurya A.K."/>
            <person name="Lian M.M."/>
            <person name="Swann J.B."/>
            <person name="Ohta Y."/>
            <person name="Flajnik M.F."/>
            <person name="Sutoh Y."/>
            <person name="Kasahara M."/>
            <person name="Hoon S."/>
            <person name="Gangu V."/>
            <person name="Roy S.W."/>
            <person name="Irimia M."/>
            <person name="Korzh V."/>
            <person name="Kondrychyn I."/>
            <person name="Lim Z.W."/>
            <person name="Tay B.H."/>
            <person name="Tohari S."/>
            <person name="Kong K.W."/>
            <person name="Ho S."/>
            <person name="Lorente-Galdos B."/>
            <person name="Quilez J."/>
            <person name="Marques-Bonet T."/>
            <person name="Raney B.J."/>
            <person name="Ingham P.W."/>
            <person name="Tay A."/>
            <person name="Hillier L.W."/>
            <person name="Minx P."/>
            <person name="Boehm T."/>
            <person name="Wilson R.K."/>
            <person name="Brenner S."/>
            <person name="Warren W.C."/>
        </authorList>
    </citation>
    <scope>NUCLEOTIDE SEQUENCE [LARGE SCALE GENOMIC DNA]</scope>
</reference>
<keyword evidence="8" id="KW-1185">Reference proteome</keyword>
<dbReference type="OMA" id="YVAGPHD"/>
<feature type="transmembrane region" description="Helical" evidence="6">
    <location>
        <begin position="157"/>
        <end position="186"/>
    </location>
</feature>
<evidence type="ECO:0000313" key="7">
    <source>
        <dbReference type="Ensembl" id="ENSCMIP00000032553.1"/>
    </source>
</evidence>
<reference evidence="8" key="1">
    <citation type="journal article" date="2006" name="Science">
        <title>Ancient noncoding elements conserved in the human genome.</title>
        <authorList>
            <person name="Venkatesh B."/>
            <person name="Kirkness E.F."/>
            <person name="Loh Y.H."/>
            <person name="Halpern A.L."/>
            <person name="Lee A.P."/>
            <person name="Johnson J."/>
            <person name="Dandona N."/>
            <person name="Viswanathan L.D."/>
            <person name="Tay A."/>
            <person name="Venter J.C."/>
            <person name="Strausberg R.L."/>
            <person name="Brenner S."/>
        </authorList>
    </citation>
    <scope>NUCLEOTIDE SEQUENCE [LARGE SCALE GENOMIC DNA]</scope>
</reference>